<reference evidence="2" key="1">
    <citation type="submission" date="2022-07" db="EMBL/GenBank/DDBJ databases">
        <title>Taxonomy of Novel Oxalotrophic and Methylotrophic Bacteria.</title>
        <authorList>
            <person name="Sahin N."/>
            <person name="Tani A."/>
        </authorList>
    </citation>
    <scope>NUCLEOTIDE SEQUENCE</scope>
    <source>
        <strain evidence="2">AM327</strain>
    </source>
</reference>
<keyword evidence="3" id="KW-1185">Reference proteome</keyword>
<accession>A0A9W6B4N3</accession>
<dbReference type="Pfam" id="PF00534">
    <property type="entry name" value="Glycos_transf_1"/>
    <property type="match status" value="1"/>
</dbReference>
<evidence type="ECO:0000313" key="3">
    <source>
        <dbReference type="Proteomes" id="UP001143545"/>
    </source>
</evidence>
<dbReference type="AlphaFoldDB" id="A0A9W6B4N3"/>
<dbReference type="GO" id="GO:0016757">
    <property type="term" value="F:glycosyltransferase activity"/>
    <property type="evidence" value="ECO:0007669"/>
    <property type="project" value="InterPro"/>
</dbReference>
<dbReference type="EMBL" id="BRVP01000003">
    <property type="protein sequence ID" value="GLB51555.1"/>
    <property type="molecule type" value="Genomic_DNA"/>
</dbReference>
<gene>
    <name evidence="2" type="primary">csp2G</name>
    <name evidence="2" type="ORF">NBRC110019_05940</name>
</gene>
<feature type="domain" description="Glycosyl transferase family 1" evidence="1">
    <location>
        <begin position="175"/>
        <end position="337"/>
    </location>
</feature>
<sequence length="368" mass="42124">MKILFLSDSLKGGGKERRMIELIKGLDKSKDYEISLLALDDDVFYKDIFETNCELKTLKRSKGYELKIQKLVLGYIKEIKPDVIHFWGELCMIYLTPLFITNRKIVFFSSIIADTSPKKGFVRNMIRRYSFKKSTLILSNTFAGLRAYGASENKSKVIYNGFDFNRISDLKDKVNIRTKYQIKSDFVLMMVGVYNDRKDYPTFLKATELLLQKGYKISVITAGDGDYSEYKNMIRSENLDFYHFLNFQNDIESIMNIASIGVLCSNSTKHGEGISNALLEFMALGKPVIGTNDGGNVELIEDGISGYLTNINDHVDLCSKLMSILDNEKLNKDMGDRSLEIVKNKFSYSNMIAQFLSEYDKINRNLIK</sequence>
<evidence type="ECO:0000313" key="2">
    <source>
        <dbReference type="EMBL" id="GLB51555.1"/>
    </source>
</evidence>
<organism evidence="2 3">
    <name type="scientific">Neptunitalea chrysea</name>
    <dbReference type="NCBI Taxonomy" id="1647581"/>
    <lineage>
        <taxon>Bacteria</taxon>
        <taxon>Pseudomonadati</taxon>
        <taxon>Bacteroidota</taxon>
        <taxon>Flavobacteriia</taxon>
        <taxon>Flavobacteriales</taxon>
        <taxon>Flavobacteriaceae</taxon>
        <taxon>Neptunitalea</taxon>
    </lineage>
</organism>
<dbReference type="InterPro" id="IPR001296">
    <property type="entry name" value="Glyco_trans_1"/>
</dbReference>
<protein>
    <submittedName>
        <fullName evidence="2">Glycosyl transferase</fullName>
    </submittedName>
</protein>
<dbReference type="CDD" id="cd03801">
    <property type="entry name" value="GT4_PimA-like"/>
    <property type="match status" value="1"/>
</dbReference>
<proteinExistence type="predicted"/>
<evidence type="ECO:0000259" key="1">
    <source>
        <dbReference type="Pfam" id="PF00534"/>
    </source>
</evidence>
<keyword evidence="2" id="KW-0808">Transferase</keyword>
<dbReference type="RefSeq" id="WP_281752205.1">
    <property type="nucleotide sequence ID" value="NZ_BRVP01000003.1"/>
</dbReference>
<dbReference type="Proteomes" id="UP001143545">
    <property type="component" value="Unassembled WGS sequence"/>
</dbReference>
<dbReference type="SUPFAM" id="SSF53756">
    <property type="entry name" value="UDP-Glycosyltransferase/glycogen phosphorylase"/>
    <property type="match status" value="1"/>
</dbReference>
<dbReference type="PANTHER" id="PTHR12526">
    <property type="entry name" value="GLYCOSYLTRANSFERASE"/>
    <property type="match status" value="1"/>
</dbReference>
<dbReference type="Gene3D" id="3.40.50.2000">
    <property type="entry name" value="Glycogen Phosphorylase B"/>
    <property type="match status" value="2"/>
</dbReference>
<dbReference type="PANTHER" id="PTHR12526:SF630">
    <property type="entry name" value="GLYCOSYLTRANSFERASE"/>
    <property type="match status" value="1"/>
</dbReference>
<name>A0A9W6B4N3_9FLAO</name>
<comment type="caution">
    <text evidence="2">The sequence shown here is derived from an EMBL/GenBank/DDBJ whole genome shotgun (WGS) entry which is preliminary data.</text>
</comment>